<proteinExistence type="predicted"/>
<dbReference type="CDD" id="cd16387">
    <property type="entry name" value="ParB_N_Srx"/>
    <property type="match status" value="1"/>
</dbReference>
<organism evidence="1 2">
    <name type="scientific">Pseudomonas koreensis</name>
    <dbReference type="NCBI Taxonomy" id="198620"/>
    <lineage>
        <taxon>Bacteria</taxon>
        <taxon>Pseudomonadati</taxon>
        <taxon>Pseudomonadota</taxon>
        <taxon>Gammaproteobacteria</taxon>
        <taxon>Pseudomonadales</taxon>
        <taxon>Pseudomonadaceae</taxon>
        <taxon>Pseudomonas</taxon>
    </lineage>
</organism>
<evidence type="ECO:0000313" key="1">
    <source>
        <dbReference type="EMBL" id="RYM44191.1"/>
    </source>
</evidence>
<gene>
    <name evidence="1" type="ORF">EVS84_00160</name>
</gene>
<dbReference type="Proteomes" id="UP000291107">
    <property type="component" value="Unassembled WGS sequence"/>
</dbReference>
<dbReference type="AlphaFoldDB" id="A0A4V1WI75"/>
<evidence type="ECO:0000313" key="2">
    <source>
        <dbReference type="Proteomes" id="UP000291107"/>
    </source>
</evidence>
<dbReference type="RefSeq" id="WP_129997285.1">
    <property type="nucleotide sequence ID" value="NZ_SEUB01000001.1"/>
</dbReference>
<accession>A0A4V1WI75</accession>
<dbReference type="EMBL" id="SEUB01000001">
    <property type="protein sequence ID" value="RYM44191.1"/>
    <property type="molecule type" value="Genomic_DNA"/>
</dbReference>
<protein>
    <submittedName>
        <fullName evidence="1">Uncharacterized protein</fullName>
    </submittedName>
</protein>
<comment type="caution">
    <text evidence="1">The sequence shown here is derived from an EMBL/GenBank/DDBJ whole genome shotgun (WGS) entry which is preliminary data.</text>
</comment>
<reference evidence="1 2" key="1">
    <citation type="submission" date="2019-02" db="EMBL/GenBank/DDBJ databases">
        <title>Genome of Pseudomonas korensis isolated from heavy metal contaminated environment.</title>
        <authorList>
            <person name="Ayangbenro A.S."/>
            <person name="Babalola O."/>
        </authorList>
    </citation>
    <scope>NUCLEOTIDE SEQUENCE [LARGE SCALE GENOMIC DNA]</scope>
    <source>
        <strain evidence="1 2">AB36</strain>
    </source>
</reference>
<sequence>MQQFWWRDLKDLEDKWVGLSIEVNRSKSSKPPLHLQSGNNGRMKLMLNESPLFWATIAISYYGAWLVRNPRPVQLESPSVPPIGSADVQEHFELPVQERFPRWCRYFINQLMNNQADFLYPGHWVARPLLPAVSRYKPVAGRDGWYFSTPADASSHLPNWYARGEGILDNVQPHTVHWLDWDLGHLIGLHTVDPLAGRLKWWRKKAREGSLPPVLLWYVGGLCSYVIIDGHYRLQAALDEGLKPDFIVLSSTKAQQIKPCEATQQRVSGSLVLQNARNPKFNVHTFNQALINTFDDRPWHWAGTHAWAGIPSDQAWCAEVTTFLTEQGKTEHLQDIIERCEH</sequence>
<name>A0A4V1WI75_9PSED</name>